<organism evidence="4 5">
    <name type="scientific">Lecanosticta acicola</name>
    <dbReference type="NCBI Taxonomy" id="111012"/>
    <lineage>
        <taxon>Eukaryota</taxon>
        <taxon>Fungi</taxon>
        <taxon>Dikarya</taxon>
        <taxon>Ascomycota</taxon>
        <taxon>Pezizomycotina</taxon>
        <taxon>Dothideomycetes</taxon>
        <taxon>Dothideomycetidae</taxon>
        <taxon>Mycosphaerellales</taxon>
        <taxon>Mycosphaerellaceae</taxon>
        <taxon>Lecanosticta</taxon>
    </lineage>
</organism>
<evidence type="ECO:0000256" key="1">
    <source>
        <dbReference type="ARBA" id="ARBA00009009"/>
    </source>
</evidence>
<proteinExistence type="inferred from homology"/>
<dbReference type="GO" id="GO:0016787">
    <property type="term" value="F:hydrolase activity"/>
    <property type="evidence" value="ECO:0007669"/>
    <property type="project" value="UniProtKB-KW"/>
</dbReference>
<protein>
    <recommendedName>
        <fullName evidence="3">Beta-lactamase-related domain-containing protein</fullName>
    </recommendedName>
</protein>
<evidence type="ECO:0000313" key="4">
    <source>
        <dbReference type="EMBL" id="CAK4030337.1"/>
    </source>
</evidence>
<feature type="domain" description="Beta-lactamase-related" evidence="3">
    <location>
        <begin position="1"/>
        <end position="301"/>
    </location>
</feature>
<dbReference type="InterPro" id="IPR050789">
    <property type="entry name" value="Diverse_Enzym_Activities"/>
</dbReference>
<dbReference type="Gene3D" id="3.40.710.10">
    <property type="entry name" value="DD-peptidase/beta-lactamase superfamily"/>
    <property type="match status" value="1"/>
</dbReference>
<dbReference type="InterPro" id="IPR001466">
    <property type="entry name" value="Beta-lactam-related"/>
</dbReference>
<name>A0AAI9EBI2_9PEZI</name>
<accession>A0AAI9EBI2</accession>
<evidence type="ECO:0000313" key="5">
    <source>
        <dbReference type="Proteomes" id="UP001296104"/>
    </source>
</evidence>
<evidence type="ECO:0000259" key="3">
    <source>
        <dbReference type="Pfam" id="PF00144"/>
    </source>
</evidence>
<comment type="similarity">
    <text evidence="1">Belongs to the class-A beta-lactamase family.</text>
</comment>
<comment type="caution">
    <text evidence="4">The sequence shown here is derived from an EMBL/GenBank/DDBJ whole genome shotgun (WGS) entry which is preliminary data.</text>
</comment>
<dbReference type="InterPro" id="IPR012338">
    <property type="entry name" value="Beta-lactam/transpept-like"/>
</dbReference>
<dbReference type="Pfam" id="PF00144">
    <property type="entry name" value="Beta-lactamase"/>
    <property type="match status" value="1"/>
</dbReference>
<dbReference type="PANTHER" id="PTHR43283:SF17">
    <property type="entry name" value="(LOVD), PUTATIVE (AFU_ORTHOLOGUE AFUA_5G00920)-RELATED"/>
    <property type="match status" value="1"/>
</dbReference>
<keyword evidence="5" id="KW-1185">Reference proteome</keyword>
<evidence type="ECO:0000256" key="2">
    <source>
        <dbReference type="ARBA" id="ARBA00022801"/>
    </source>
</evidence>
<gene>
    <name evidence="4" type="ORF">LECACI_7A005495</name>
</gene>
<dbReference type="Proteomes" id="UP001296104">
    <property type="component" value="Unassembled WGS sequence"/>
</dbReference>
<reference evidence="4" key="1">
    <citation type="submission" date="2023-11" db="EMBL/GenBank/DDBJ databases">
        <authorList>
            <person name="Alioto T."/>
            <person name="Alioto T."/>
            <person name="Gomez Garrido J."/>
        </authorList>
    </citation>
    <scope>NUCLEOTIDE SEQUENCE</scope>
</reference>
<dbReference type="SUPFAM" id="SSF56601">
    <property type="entry name" value="beta-lactamase/transpeptidase-like"/>
    <property type="match status" value="1"/>
</dbReference>
<sequence>MTSIAALQAVEQGLFTLDQDISPLIPEISKNGVLQGFTEEGKAIVEERKNPITLRQLITHASGATYPTFHPWTLKHQTQRGIDPLGQNNAATVTERHDAAMVFQPGEGWMYSPGLDWYGLLLQRKTKGQYDLESWMREFLWKPLGISQAEITFWPDEAMKRKIPPLMVRNSEGKLCPNTADTINTLSTECFGGHGAYAELSAYTKILRSLLADDGTLLRKTTVREMFRPQLGDASRAALNGFMQRTVALLPGDLDPEIPVTYGLGGMLFEAGEVDRRLKGTMNWSGLFNCFWILDREAGIA</sequence>
<dbReference type="PANTHER" id="PTHR43283">
    <property type="entry name" value="BETA-LACTAMASE-RELATED"/>
    <property type="match status" value="1"/>
</dbReference>
<dbReference type="EMBL" id="CAVMBE010000035">
    <property type="protein sequence ID" value="CAK4030337.1"/>
    <property type="molecule type" value="Genomic_DNA"/>
</dbReference>
<dbReference type="AlphaFoldDB" id="A0AAI9EBI2"/>
<keyword evidence="2" id="KW-0378">Hydrolase</keyword>